<dbReference type="Gene3D" id="3.40.50.300">
    <property type="entry name" value="P-loop containing nucleotide triphosphate hydrolases"/>
    <property type="match status" value="1"/>
</dbReference>
<dbReference type="PRINTS" id="PR00364">
    <property type="entry name" value="DISEASERSIST"/>
</dbReference>
<reference evidence="2 3" key="1">
    <citation type="journal article" date="2015" name="Genome Announc.">
        <title>Draft Genome Sequence of a Heterotrophic Facultative Anaerobic Thermophilic Bacterium, Ardenticatena maritima Strain 110ST.</title>
        <authorList>
            <person name="Kawaichi S."/>
            <person name="Yoshida T."/>
            <person name="Sako Y."/>
            <person name="Nakamura R."/>
        </authorList>
    </citation>
    <scope>NUCLEOTIDE SEQUENCE [LARGE SCALE GENOMIC DNA]</scope>
    <source>
        <strain evidence="2 3">110S</strain>
    </source>
</reference>
<name>A0A0M9UDC5_9CHLR</name>
<keyword evidence="3" id="KW-1185">Reference proteome</keyword>
<evidence type="ECO:0000313" key="2">
    <source>
        <dbReference type="EMBL" id="GAP63860.1"/>
    </source>
</evidence>
<dbReference type="Pfam" id="PF13191">
    <property type="entry name" value="AAA_16"/>
    <property type="match status" value="1"/>
</dbReference>
<feature type="domain" description="Orc1-like AAA ATPase" evidence="1">
    <location>
        <begin position="75"/>
        <end position="151"/>
    </location>
</feature>
<dbReference type="EMBL" id="BBZA01000196">
    <property type="protein sequence ID" value="GAP63860.1"/>
    <property type="molecule type" value="Genomic_DNA"/>
</dbReference>
<dbReference type="InParanoid" id="A0A0M9UDC5"/>
<dbReference type="SUPFAM" id="SSF48452">
    <property type="entry name" value="TPR-like"/>
    <property type="match status" value="2"/>
</dbReference>
<dbReference type="Gene3D" id="1.25.40.10">
    <property type="entry name" value="Tetratricopeptide repeat domain"/>
    <property type="match status" value="1"/>
</dbReference>
<dbReference type="InterPro" id="IPR011990">
    <property type="entry name" value="TPR-like_helical_dom_sf"/>
</dbReference>
<proteinExistence type="predicted"/>
<evidence type="ECO:0000313" key="3">
    <source>
        <dbReference type="Proteomes" id="UP000037784"/>
    </source>
</evidence>
<dbReference type="Proteomes" id="UP000037784">
    <property type="component" value="Unassembled WGS sequence"/>
</dbReference>
<dbReference type="PANTHER" id="PTHR47691:SF3">
    <property type="entry name" value="HTH-TYPE TRANSCRIPTIONAL REGULATOR RV0890C-RELATED"/>
    <property type="match status" value="1"/>
</dbReference>
<dbReference type="InterPro" id="IPR019734">
    <property type="entry name" value="TPR_rpt"/>
</dbReference>
<dbReference type="PANTHER" id="PTHR47691">
    <property type="entry name" value="REGULATOR-RELATED"/>
    <property type="match status" value="1"/>
</dbReference>
<dbReference type="SUPFAM" id="SSF52540">
    <property type="entry name" value="P-loop containing nucleoside triphosphate hydrolases"/>
    <property type="match status" value="1"/>
</dbReference>
<comment type="caution">
    <text evidence="2">The sequence shown here is derived from an EMBL/GenBank/DDBJ whole genome shotgun (WGS) entry which is preliminary data.</text>
</comment>
<organism evidence="2 3">
    <name type="scientific">Ardenticatena maritima</name>
    <dbReference type="NCBI Taxonomy" id="872965"/>
    <lineage>
        <taxon>Bacteria</taxon>
        <taxon>Bacillati</taxon>
        <taxon>Chloroflexota</taxon>
        <taxon>Ardenticatenia</taxon>
        <taxon>Ardenticatenales</taxon>
        <taxon>Ardenticatenaceae</taxon>
        <taxon>Ardenticatena</taxon>
    </lineage>
</organism>
<sequence length="769" mass="87706">MTTFLLEKSAGCPVLLEHWLHLCLDKHLFVFEQSRWRLIHTLPANLVHLAHRVGERGPSAASQRTPALPPSPPLFVGREAELAHLQSLFQQPTVIAVSGAVGSGKTTLVAQAARENAHMFDQVLFFLCEPTETPETLFASLCAALGAPSIAFFDDIQTLLRHTRLLLILDTPPASLEEHAFWRQLLHRPLNSVIVVIGADLPHIAWRVDIEMQGLPLPAVHTSFEQWRHEPCLWLLRSLIQQVEPTFEITPSNIALLVQIARLMDGIPLAFEAAATLLAKHGVHFLETWVEQLLDHPQEMSPLTSIQMHMLNRLTLQEQTTLQGLALFNGVFDHRAARHVVGVSPFLLEAFYRESFLQRPSPGVYELKPFLRLLLRRRFHQTPEKWLHFQQALVQFYINKAPLRLHDMRTSAYRSGLAWVQHRLTDIEQIWAFAIETAQYEALIALGDLMYFYFDYLNHFAKGRAFFAKALLLPAETPIARQALSVVHARYAIFCRRLGLYETSEQHLHTALEFARQTQSVREQVFCLNHLGYVCMRRGTYDEALAYLEEAKRLLSLEPDRHLQGVVFNTLGMVFESMQRYEQAQWAFLRSLALFCRHEDVRGVAFALNNLGIVKEMVGDYDLAEQCYRNSETIFAQLGDHWGRQLPLLNLGDLAIARNQLEEARRAYGEAVRSIRKFVNMPRLYSLMSCVAALLEKEGYIEDAITLHLFIASQPPTVVDATHHARSRQALRALSQKCPTVHIDTSKSPAVLRLEALYVLTNRFPPEQK</sequence>
<dbReference type="AlphaFoldDB" id="A0A0M9UDC5"/>
<dbReference type="Pfam" id="PF13424">
    <property type="entry name" value="TPR_12"/>
    <property type="match status" value="2"/>
</dbReference>
<accession>A0A0M9UDC5</accession>
<dbReference type="SMART" id="SM00028">
    <property type="entry name" value="TPR"/>
    <property type="match status" value="5"/>
</dbReference>
<dbReference type="InterPro" id="IPR027417">
    <property type="entry name" value="P-loop_NTPase"/>
</dbReference>
<protein>
    <recommendedName>
        <fullName evidence="1">Orc1-like AAA ATPase domain-containing protein</fullName>
    </recommendedName>
</protein>
<evidence type="ECO:0000259" key="1">
    <source>
        <dbReference type="Pfam" id="PF13191"/>
    </source>
</evidence>
<gene>
    <name evidence="2" type="ORF">ARMA_2283</name>
</gene>
<reference evidence="3" key="2">
    <citation type="submission" date="2015-08" db="EMBL/GenBank/DDBJ databases">
        <title>Draft Genome Sequence of a Heterotrophic Facultative Anaerobic Bacterium Ardenticatena maritima Strain 110S.</title>
        <authorList>
            <person name="Kawaichi S."/>
            <person name="Yoshida T."/>
            <person name="Sako Y."/>
            <person name="Nakamura R."/>
        </authorList>
    </citation>
    <scope>NUCLEOTIDE SEQUENCE [LARGE SCALE GENOMIC DNA]</scope>
    <source>
        <strain evidence="3">110S</strain>
    </source>
</reference>
<dbReference type="InterPro" id="IPR041664">
    <property type="entry name" value="AAA_16"/>
</dbReference>